<evidence type="ECO:0000313" key="10">
    <source>
        <dbReference type="EMBL" id="AXC34569.1"/>
    </source>
</evidence>
<dbReference type="GO" id="GO:0046718">
    <property type="term" value="P:symbiont entry into host cell"/>
    <property type="evidence" value="ECO:0007669"/>
    <property type="project" value="UniProtKB-KW"/>
</dbReference>
<sequence>MANVIKTVYTYPLDGTTTDFAIPFEYLSRKFVVVTLIGQDRKELVVVTDYRFATRNLISTTKAWGPADNYQQIEIRRYTSASERLVDFSDGSILRATDLNVSQIQTLHVAEEARDLTADTIGVNNDGNLDGRGRRIVNVADGVDAGDVVTVGQMNRWSGSAADSANKAKVSETNAKTSETNSKASELLAQKWAENPKGTPVVSSQYSAKHWALTSEDSANASATSAGNSQAQVANAKAQADRAGGYANDAMGYRDAANTSAQQAAVSEGNAATSASNAKTESDKLIQFNTLVDRINGVAVRQVGEFEVHNSRTYAKPGTVYGDGQLLNRNQFPALVAELLAGRLPVVSDAVWLSDPGKRGCYTLGNGTTTFRVPDLNGVYAGSIKAPVFRGDAGFTVGDVQKSALPNIEGLIALADNELASSASGAFYNAGRSNKGATNDTSGAQLGFDASLWNDVYKKDINEARMNGIVIVWVIRTHGVVNNPGSVDAAVLASRVEQVYTELTNRTLSLENRVKLSQYTPRTLYEGSFGVSQGEIDLGENIINRHLRLHFIPGTGLKSVVGIILPEPGIRIYTQMGSWSQQYDAPSETSIRMLQSSTAGPVQKVEVLELL</sequence>
<organism evidence="10 11">
    <name type="scientific">Escherichia phage SRT7</name>
    <dbReference type="NCBI Taxonomy" id="2268589"/>
    <lineage>
        <taxon>Viruses</taxon>
        <taxon>Duplodnaviria</taxon>
        <taxon>Heunggongvirae</taxon>
        <taxon>Uroviricota</taxon>
        <taxon>Caudoviricetes</taxon>
        <taxon>Autographivirales</taxon>
        <taxon>Autotranscriptaviridae</taxon>
        <taxon>Studiervirinae</taxon>
        <taxon>Foetvirus</taxon>
        <taxon>Foetvirus P1723</taxon>
        <taxon>Foetvirus SRT7</taxon>
    </lineage>
</organism>
<evidence type="ECO:0000256" key="8">
    <source>
        <dbReference type="SAM" id="MobiDB-lite"/>
    </source>
</evidence>
<evidence type="ECO:0000313" key="11">
    <source>
        <dbReference type="Proteomes" id="UP000252591"/>
    </source>
</evidence>
<evidence type="ECO:0000256" key="1">
    <source>
        <dbReference type="ARBA" id="ARBA00004328"/>
    </source>
</evidence>
<evidence type="ECO:0000256" key="3">
    <source>
        <dbReference type="ARBA" id="ARBA00022732"/>
    </source>
</evidence>
<feature type="region of interest" description="Disordered" evidence="8">
    <location>
        <begin position="160"/>
        <end position="182"/>
    </location>
</feature>
<dbReference type="InterPro" id="IPR005604">
    <property type="entry name" value="Phage_T7_tail_fibre-like_N"/>
</dbReference>
<keyword evidence="5" id="KW-0946">Virion</keyword>
<dbReference type="GeneID" id="54995193"/>
<feature type="domain" description="Bacteriophage T7 tail fibre protein-like N-terminal" evidence="9">
    <location>
        <begin position="1"/>
        <end position="131"/>
    </location>
</feature>
<dbReference type="GO" id="GO:0098015">
    <property type="term" value="C:virus tail"/>
    <property type="evidence" value="ECO:0007669"/>
    <property type="project" value="UniProtKB-KW"/>
</dbReference>
<protein>
    <submittedName>
        <fullName evidence="10">Tail fiber protein</fullName>
    </submittedName>
</protein>
<keyword evidence="6" id="KW-1233">Viral attachment to host adhesion receptor</keyword>
<name>A0A2Z5H3H1_9CAUD</name>
<evidence type="ECO:0000256" key="4">
    <source>
        <dbReference type="ARBA" id="ARBA00022804"/>
    </source>
</evidence>
<evidence type="ECO:0000256" key="7">
    <source>
        <dbReference type="ARBA" id="ARBA00023296"/>
    </source>
</evidence>
<keyword evidence="2" id="KW-0945">Host-virus interaction</keyword>
<evidence type="ECO:0000256" key="2">
    <source>
        <dbReference type="ARBA" id="ARBA00022581"/>
    </source>
</evidence>
<keyword evidence="3" id="KW-1227">Viral tail protein</keyword>
<dbReference type="Pfam" id="PF03906">
    <property type="entry name" value="Phage_T7_tail"/>
    <property type="match status" value="1"/>
</dbReference>
<accession>A0A2Z5H3H1</accession>
<keyword evidence="7" id="KW-1160">Virus entry into host cell</keyword>
<comment type="subcellular location">
    <subcellularLocation>
        <location evidence="1">Virion</location>
    </subcellularLocation>
</comment>
<feature type="compositionally biased region" description="Polar residues" evidence="8">
    <location>
        <begin position="171"/>
        <end position="182"/>
    </location>
</feature>
<keyword evidence="11" id="KW-1185">Reference proteome</keyword>
<evidence type="ECO:0000256" key="5">
    <source>
        <dbReference type="ARBA" id="ARBA00022844"/>
    </source>
</evidence>
<reference evidence="10" key="1">
    <citation type="submission" date="2018-05" db="EMBL/GenBank/DDBJ databases">
        <title>Genome sequence of Escherichia coli phage SRT7.</title>
        <authorList>
            <person name="Fan X."/>
            <person name="Zhao K."/>
            <person name="Song S."/>
            <person name="Zhao Z."/>
        </authorList>
    </citation>
    <scope>NUCLEOTIDE SEQUENCE [LARGE SCALE GENOMIC DNA]</scope>
</reference>
<evidence type="ECO:0000256" key="6">
    <source>
        <dbReference type="ARBA" id="ARBA00023165"/>
    </source>
</evidence>
<evidence type="ECO:0000259" key="9">
    <source>
        <dbReference type="Pfam" id="PF03906"/>
    </source>
</evidence>
<dbReference type="KEGG" id="vg:54995193"/>
<dbReference type="SUPFAM" id="SSF101967">
    <property type="entry name" value="Adhesin YadA, collagen-binding domain"/>
    <property type="match status" value="1"/>
</dbReference>
<dbReference type="Proteomes" id="UP000252591">
    <property type="component" value="Segment"/>
</dbReference>
<proteinExistence type="predicted"/>
<dbReference type="EMBL" id="MH370477">
    <property type="protein sequence ID" value="AXC34569.1"/>
    <property type="molecule type" value="Genomic_DNA"/>
</dbReference>
<dbReference type="SUPFAM" id="SSF88874">
    <property type="entry name" value="Receptor-binding domain of short tail fibre protein gp12"/>
    <property type="match status" value="1"/>
</dbReference>
<dbReference type="RefSeq" id="YP_009804599.1">
    <property type="nucleotide sequence ID" value="NC_048002.1"/>
</dbReference>
<dbReference type="GO" id="GO:0098671">
    <property type="term" value="P:adhesion receptor-mediated virion attachment to host cell"/>
    <property type="evidence" value="ECO:0007669"/>
    <property type="project" value="UniProtKB-KW"/>
</dbReference>
<keyword evidence="4" id="KW-1161">Viral attachment to host cell</keyword>
<dbReference type="InterPro" id="IPR011049">
    <property type="entry name" value="Serralysin-like_metalloprot_C"/>
</dbReference>